<protein>
    <recommendedName>
        <fullName evidence="3">ABM domain-containing protein</fullName>
    </recommendedName>
</protein>
<sequence>MSVFMTMQLAGDPQGLRKYAQDYPEKMRDILEAAKRHGLIAHRFYGSEDGTAILVLDEWPERQNFEAFFQEQEATLRPMFEVANATGQPSPVFWHELQTNDAYGWGA</sequence>
<keyword evidence="2" id="KW-1185">Reference proteome</keyword>
<evidence type="ECO:0000313" key="2">
    <source>
        <dbReference type="Proteomes" id="UP001499854"/>
    </source>
</evidence>
<comment type="caution">
    <text evidence="1">The sequence shown here is derived from an EMBL/GenBank/DDBJ whole genome shotgun (WGS) entry which is preliminary data.</text>
</comment>
<accession>A0ABP5DVS6</accession>
<reference evidence="2" key="1">
    <citation type="journal article" date="2019" name="Int. J. Syst. Evol. Microbiol.">
        <title>The Global Catalogue of Microorganisms (GCM) 10K type strain sequencing project: providing services to taxonomists for standard genome sequencing and annotation.</title>
        <authorList>
            <consortium name="The Broad Institute Genomics Platform"/>
            <consortium name="The Broad Institute Genome Sequencing Center for Infectious Disease"/>
            <person name="Wu L."/>
            <person name="Ma J."/>
        </authorList>
    </citation>
    <scope>NUCLEOTIDE SEQUENCE [LARGE SCALE GENOMIC DNA]</scope>
    <source>
        <strain evidence="2">JCM 16013</strain>
    </source>
</reference>
<organism evidence="1 2">
    <name type="scientific">Catenulispora subtropica</name>
    <dbReference type="NCBI Taxonomy" id="450798"/>
    <lineage>
        <taxon>Bacteria</taxon>
        <taxon>Bacillati</taxon>
        <taxon>Actinomycetota</taxon>
        <taxon>Actinomycetes</taxon>
        <taxon>Catenulisporales</taxon>
        <taxon>Catenulisporaceae</taxon>
        <taxon>Catenulispora</taxon>
    </lineage>
</organism>
<dbReference type="Proteomes" id="UP001499854">
    <property type="component" value="Unassembled WGS sequence"/>
</dbReference>
<dbReference type="RefSeq" id="WP_344659991.1">
    <property type="nucleotide sequence ID" value="NZ_BAAAQM010000035.1"/>
</dbReference>
<dbReference type="Gene3D" id="3.30.70.100">
    <property type="match status" value="1"/>
</dbReference>
<name>A0ABP5DVS6_9ACTN</name>
<gene>
    <name evidence="1" type="ORF">GCM10009838_54710</name>
</gene>
<dbReference type="EMBL" id="BAAAQM010000035">
    <property type="protein sequence ID" value="GAA1985409.1"/>
    <property type="molecule type" value="Genomic_DNA"/>
</dbReference>
<evidence type="ECO:0000313" key="1">
    <source>
        <dbReference type="EMBL" id="GAA1985409.1"/>
    </source>
</evidence>
<proteinExistence type="predicted"/>
<evidence type="ECO:0008006" key="3">
    <source>
        <dbReference type="Google" id="ProtNLM"/>
    </source>
</evidence>